<dbReference type="PANTHER" id="PTHR43249:SF1">
    <property type="entry name" value="D-GLUCOSIDE 3-DEHYDROGENASE"/>
    <property type="match status" value="1"/>
</dbReference>
<accession>A0A556QQT7</accession>
<dbReference type="PANTHER" id="PTHR43249">
    <property type="entry name" value="UDP-N-ACETYL-2-AMINO-2-DEOXY-D-GLUCURONATE OXIDASE"/>
    <property type="match status" value="1"/>
</dbReference>
<dbReference type="GO" id="GO:0000166">
    <property type="term" value="F:nucleotide binding"/>
    <property type="evidence" value="ECO:0007669"/>
    <property type="project" value="InterPro"/>
</dbReference>
<evidence type="ECO:0000313" key="3">
    <source>
        <dbReference type="EMBL" id="TSJ78992.1"/>
    </source>
</evidence>
<dbReference type="AlphaFoldDB" id="A0A556QQT7"/>
<dbReference type="RefSeq" id="WP_144229335.1">
    <property type="nucleotide sequence ID" value="NZ_CBCRVV010000005.1"/>
</dbReference>
<dbReference type="SUPFAM" id="SSF55347">
    <property type="entry name" value="Glyceraldehyde-3-phosphate dehydrogenase-like, C-terminal domain"/>
    <property type="match status" value="1"/>
</dbReference>
<dbReference type="OrthoDB" id="9815825at2"/>
<dbReference type="InterPro" id="IPR052515">
    <property type="entry name" value="Gfo/Idh/MocA_Oxidoreductase"/>
</dbReference>
<gene>
    <name evidence="3" type="ORF">FPL22_06740</name>
</gene>
<dbReference type="Pfam" id="PF22725">
    <property type="entry name" value="GFO_IDH_MocA_C3"/>
    <property type="match status" value="1"/>
</dbReference>
<dbReference type="Gene3D" id="3.30.360.10">
    <property type="entry name" value="Dihydrodipicolinate Reductase, domain 2"/>
    <property type="match status" value="1"/>
</dbReference>
<sequence>MDSSSSPLTFAIVGCGSISPTHAKALRALPPADARLTHCCDINTTLAEAFAKQFDLKIASFEELLADPAIDVLTFCTPSGLHASLGARALAAGKHVVIEKPMEITAAACEPLIAAQRAAGCKLAIISQHRFDPSSQQVRGAIDRGELGSLVLAEARVPWHRSQEYYDSGDWRGTWALDGGGCLMNQGVHTVDLLLWLAGPVKTVYAQMRTAAHERIEVEDVVTATLTFANGAIGNLMATTSAYPGFPAYLGLHGTQGSAVIEGDELHLLAIKGRDTIHGKTATAHALQVATGGTKSATANASAIPATAPADGAWAWGDAHREQFADFIRAVRTDGTPLVDGVAGRAAVALINAVYESARTGRVIILAD</sequence>
<dbReference type="SUPFAM" id="SSF51735">
    <property type="entry name" value="NAD(P)-binding Rossmann-fold domains"/>
    <property type="match status" value="1"/>
</dbReference>
<comment type="caution">
    <text evidence="3">The sequence shown here is derived from an EMBL/GenBank/DDBJ whole genome shotgun (WGS) entry which is preliminary data.</text>
</comment>
<dbReference type="InterPro" id="IPR055170">
    <property type="entry name" value="GFO_IDH_MocA-like_dom"/>
</dbReference>
<feature type="domain" description="GFO/IDH/MocA-like oxidoreductase" evidence="2">
    <location>
        <begin position="136"/>
        <end position="259"/>
    </location>
</feature>
<organism evidence="3 4">
    <name type="scientific">Rariglobus hedericola</name>
    <dbReference type="NCBI Taxonomy" id="2597822"/>
    <lineage>
        <taxon>Bacteria</taxon>
        <taxon>Pseudomonadati</taxon>
        <taxon>Verrucomicrobiota</taxon>
        <taxon>Opitutia</taxon>
        <taxon>Opitutales</taxon>
        <taxon>Opitutaceae</taxon>
        <taxon>Rariglobus</taxon>
    </lineage>
</organism>
<evidence type="ECO:0000313" key="4">
    <source>
        <dbReference type="Proteomes" id="UP000315648"/>
    </source>
</evidence>
<evidence type="ECO:0000259" key="2">
    <source>
        <dbReference type="Pfam" id="PF22725"/>
    </source>
</evidence>
<dbReference type="InterPro" id="IPR036291">
    <property type="entry name" value="NAD(P)-bd_dom_sf"/>
</dbReference>
<dbReference type="InterPro" id="IPR000683">
    <property type="entry name" value="Gfo/Idh/MocA-like_OxRdtase_N"/>
</dbReference>
<evidence type="ECO:0000259" key="1">
    <source>
        <dbReference type="Pfam" id="PF01408"/>
    </source>
</evidence>
<reference evidence="3 4" key="1">
    <citation type="submission" date="2019-07" db="EMBL/GenBank/DDBJ databases">
        <title>Description of 53C-WASEF.</title>
        <authorList>
            <person name="Pitt A."/>
            <person name="Hahn M.W."/>
        </authorList>
    </citation>
    <scope>NUCLEOTIDE SEQUENCE [LARGE SCALE GENOMIC DNA]</scope>
    <source>
        <strain evidence="3 4">53C-WASEF</strain>
    </source>
</reference>
<dbReference type="Gene3D" id="3.40.50.720">
    <property type="entry name" value="NAD(P)-binding Rossmann-like Domain"/>
    <property type="match status" value="1"/>
</dbReference>
<name>A0A556QQT7_9BACT</name>
<dbReference type="Proteomes" id="UP000315648">
    <property type="component" value="Unassembled WGS sequence"/>
</dbReference>
<keyword evidence="4" id="KW-1185">Reference proteome</keyword>
<protein>
    <submittedName>
        <fullName evidence="3">Gfo/Idh/MocA family oxidoreductase</fullName>
    </submittedName>
</protein>
<proteinExistence type="predicted"/>
<feature type="domain" description="Gfo/Idh/MocA-like oxidoreductase N-terminal" evidence="1">
    <location>
        <begin position="9"/>
        <end position="124"/>
    </location>
</feature>
<dbReference type="EMBL" id="VMBG01000001">
    <property type="protein sequence ID" value="TSJ78992.1"/>
    <property type="molecule type" value="Genomic_DNA"/>
</dbReference>
<dbReference type="Pfam" id="PF01408">
    <property type="entry name" value="GFO_IDH_MocA"/>
    <property type="match status" value="1"/>
</dbReference>